<evidence type="ECO:0000313" key="5">
    <source>
        <dbReference type="EMBL" id="CAF9916257.1"/>
    </source>
</evidence>
<dbReference type="AlphaFoldDB" id="A0A8H3F0W0"/>
<evidence type="ECO:0000256" key="4">
    <source>
        <dbReference type="SAM" id="MobiDB-lite"/>
    </source>
</evidence>
<evidence type="ECO:0000256" key="2">
    <source>
        <dbReference type="ARBA" id="ARBA00008352"/>
    </source>
</evidence>
<accession>A0A8H3F0W0</accession>
<keyword evidence="3" id="KW-0539">Nucleus</keyword>
<dbReference type="Proteomes" id="UP000664203">
    <property type="component" value="Unassembled WGS sequence"/>
</dbReference>
<organism evidence="5 6">
    <name type="scientific">Alectoria fallacina</name>
    <dbReference type="NCBI Taxonomy" id="1903189"/>
    <lineage>
        <taxon>Eukaryota</taxon>
        <taxon>Fungi</taxon>
        <taxon>Dikarya</taxon>
        <taxon>Ascomycota</taxon>
        <taxon>Pezizomycotina</taxon>
        <taxon>Lecanoromycetes</taxon>
        <taxon>OSLEUM clade</taxon>
        <taxon>Lecanoromycetidae</taxon>
        <taxon>Lecanorales</taxon>
        <taxon>Lecanorineae</taxon>
        <taxon>Parmeliaceae</taxon>
        <taxon>Alectoria</taxon>
    </lineage>
</organism>
<dbReference type="GO" id="GO:0005666">
    <property type="term" value="C:RNA polymerase III complex"/>
    <property type="evidence" value="ECO:0007669"/>
    <property type="project" value="TreeGrafter"/>
</dbReference>
<evidence type="ECO:0000256" key="1">
    <source>
        <dbReference type="ARBA" id="ARBA00004123"/>
    </source>
</evidence>
<dbReference type="PANTHER" id="PTHR15367:SF2">
    <property type="entry name" value="DNA-DIRECTED RNA POLYMERASE III SUBUNIT"/>
    <property type="match status" value="1"/>
</dbReference>
<sequence>MPGVDVQVDIDGRDRVFEGEHCDWHPPRWNQTGNSGKNIYDMAGAARARQGPRIKKEGKGDLYRIGGVDLPWDPELDLDKPKATPLYPPFKIPKPKPLSEKEKSQVAHLRRLRENIKNGPLYTVLGDNVRVGKSGTSAAAAFNPFEGMPRYSQRYTKKKRMIPKLDTRPYVLKFFPKELWSTIDPTATETNGVINNDTKGKTLQLSGFEKDADMSEDEMDVKEERDPDDEDMPEGEEVDDEFDDEEDGGDYNAEQYFDDGGDDAGDDYDAGGDEGAGTYYE</sequence>
<dbReference type="PANTHER" id="PTHR15367">
    <property type="entry name" value="DNA-DIRECTED RNA POLYMERASE III"/>
    <property type="match status" value="1"/>
</dbReference>
<comment type="subcellular location">
    <subcellularLocation>
        <location evidence="1">Nucleus</location>
    </subcellularLocation>
</comment>
<gene>
    <name evidence="5" type="ORF">ALECFALPRED_010576</name>
</gene>
<evidence type="ECO:0008006" key="7">
    <source>
        <dbReference type="Google" id="ProtNLM"/>
    </source>
</evidence>
<reference evidence="5" key="1">
    <citation type="submission" date="2021-03" db="EMBL/GenBank/DDBJ databases">
        <authorList>
            <person name="Tagirdzhanova G."/>
        </authorList>
    </citation>
    <scope>NUCLEOTIDE SEQUENCE</scope>
</reference>
<dbReference type="Pfam" id="PF11705">
    <property type="entry name" value="RNA_pol_3_Rpc31"/>
    <property type="match status" value="1"/>
</dbReference>
<proteinExistence type="inferred from homology"/>
<dbReference type="GO" id="GO:0006383">
    <property type="term" value="P:transcription by RNA polymerase III"/>
    <property type="evidence" value="ECO:0007669"/>
    <property type="project" value="InterPro"/>
</dbReference>
<evidence type="ECO:0000313" key="6">
    <source>
        <dbReference type="Proteomes" id="UP000664203"/>
    </source>
</evidence>
<dbReference type="InterPro" id="IPR024661">
    <property type="entry name" value="RNA_pol_III_Rpc31"/>
</dbReference>
<keyword evidence="6" id="KW-1185">Reference proteome</keyword>
<dbReference type="OrthoDB" id="5377312at2759"/>
<feature type="compositionally biased region" description="Polar residues" evidence="4">
    <location>
        <begin position="187"/>
        <end position="205"/>
    </location>
</feature>
<feature type="compositionally biased region" description="Acidic residues" evidence="4">
    <location>
        <begin position="256"/>
        <end position="272"/>
    </location>
</feature>
<protein>
    <recommendedName>
        <fullName evidence="7">DNA-directed RNA polymerase III subunit</fullName>
    </recommendedName>
</protein>
<feature type="region of interest" description="Disordered" evidence="4">
    <location>
        <begin position="187"/>
        <end position="281"/>
    </location>
</feature>
<evidence type="ECO:0000256" key="3">
    <source>
        <dbReference type="ARBA" id="ARBA00023242"/>
    </source>
</evidence>
<dbReference type="EMBL" id="CAJPDR010000089">
    <property type="protein sequence ID" value="CAF9916257.1"/>
    <property type="molecule type" value="Genomic_DNA"/>
</dbReference>
<comment type="caution">
    <text evidence="5">The sequence shown here is derived from an EMBL/GenBank/DDBJ whole genome shotgun (WGS) entry which is preliminary data.</text>
</comment>
<feature type="compositionally biased region" description="Acidic residues" evidence="4">
    <location>
        <begin position="214"/>
        <end position="249"/>
    </location>
</feature>
<name>A0A8H3F0W0_9LECA</name>
<comment type="similarity">
    <text evidence="2">Belongs to the eukaryotic RPC7 RNA polymerase subunit family.</text>
</comment>